<evidence type="ECO:0000313" key="2">
    <source>
        <dbReference type="Proteomes" id="UP001523230"/>
    </source>
</evidence>
<evidence type="ECO:0008006" key="3">
    <source>
        <dbReference type="Google" id="ProtNLM"/>
    </source>
</evidence>
<comment type="caution">
    <text evidence="1">The sequence shown here is derived from an EMBL/GenBank/DDBJ whole genome shotgun (WGS) entry which is preliminary data.</text>
</comment>
<dbReference type="InterPro" id="IPR036388">
    <property type="entry name" value="WH-like_DNA-bd_sf"/>
</dbReference>
<dbReference type="AlphaFoldDB" id="A0ABD4TEJ3"/>
<organism evidence="1 2">
    <name type="scientific">Methanoculleus oceani</name>
    <dbReference type="NCBI Taxonomy" id="2184756"/>
    <lineage>
        <taxon>Archaea</taxon>
        <taxon>Methanobacteriati</taxon>
        <taxon>Methanobacteriota</taxon>
        <taxon>Stenosarchaea group</taxon>
        <taxon>Methanomicrobia</taxon>
        <taxon>Methanomicrobiales</taxon>
        <taxon>Methanomicrobiaceae</taxon>
        <taxon>Methanoculleus</taxon>
    </lineage>
</organism>
<dbReference type="Proteomes" id="UP001523230">
    <property type="component" value="Unassembled WGS sequence"/>
</dbReference>
<evidence type="ECO:0000313" key="1">
    <source>
        <dbReference type="EMBL" id="MCM2465943.1"/>
    </source>
</evidence>
<keyword evidence="2" id="KW-1185">Reference proteome</keyword>
<name>A0ABD4TEJ3_9EURY</name>
<dbReference type="SUPFAM" id="SSF46785">
    <property type="entry name" value="Winged helix' DNA-binding domain"/>
    <property type="match status" value="1"/>
</dbReference>
<dbReference type="Gene3D" id="1.10.10.10">
    <property type="entry name" value="Winged helix-like DNA-binding domain superfamily/Winged helix DNA-binding domain"/>
    <property type="match status" value="1"/>
</dbReference>
<proteinExistence type="predicted"/>
<accession>A0ABD4TEJ3</accession>
<sequence length="84" mass="9351">MWEPSSAYGERLDSLGLNERQIAAVYYLKKEGSISNPVYQQLNNAKKATATRDLKAMVQTGILRKEGIAGPGVRYSLTYVKKDV</sequence>
<protein>
    <recommendedName>
        <fullName evidence="3">Transcriptional regulator</fullName>
    </recommendedName>
</protein>
<gene>
    <name evidence="1" type="ORF">DIC75_06375</name>
</gene>
<dbReference type="InterPro" id="IPR036390">
    <property type="entry name" value="WH_DNA-bd_sf"/>
</dbReference>
<reference evidence="1 2" key="1">
    <citation type="submission" date="2018-05" db="EMBL/GenBank/DDBJ databases">
        <title>Isolation and characterization of genus Methanoculleus species and their viruses from deep sea marine sediment offshore southwestern Taiwan.</title>
        <authorList>
            <person name="Wei W.-H."/>
            <person name="Chen W.-C."/>
            <person name="Lai M.-C."/>
            <person name="Chen S.-C."/>
        </authorList>
    </citation>
    <scope>NUCLEOTIDE SEQUENCE [LARGE SCALE GENOMIC DNA]</scope>
    <source>
        <strain evidence="1 2">CWC-02</strain>
    </source>
</reference>
<dbReference type="EMBL" id="QFDM01000002">
    <property type="protein sequence ID" value="MCM2465943.1"/>
    <property type="molecule type" value="Genomic_DNA"/>
</dbReference>